<keyword evidence="2" id="KW-0472">Membrane</keyword>
<dbReference type="AlphaFoldDB" id="A0A165K2N2"/>
<accession>A0A165K2N2</accession>
<name>A0A165K2N2_EXIGL</name>
<proteinExistence type="predicted"/>
<keyword evidence="4" id="KW-1185">Reference proteome</keyword>
<evidence type="ECO:0000313" key="3">
    <source>
        <dbReference type="EMBL" id="KZV95696.1"/>
    </source>
</evidence>
<dbReference type="InParanoid" id="A0A165K2N2"/>
<evidence type="ECO:0000313" key="4">
    <source>
        <dbReference type="Proteomes" id="UP000077266"/>
    </source>
</evidence>
<feature type="region of interest" description="Disordered" evidence="1">
    <location>
        <begin position="354"/>
        <end position="420"/>
    </location>
</feature>
<sequence length="561" mass="59652">MAPRPFTITEKENARGTPAPEGWSYSPLPPTYTTFVTVIPNTIVINAKRQSEFDDGIVVASTLAADPEFPSRAPKSTSRSSPAAQAQTSLATAAIAAGFAVGALVVIAGACYLVYCIRRNRRTRHPRWNMVGPTISTSNISAPMPLYSAGPYSHLSEMSFPPRAPPARKPVPKFVIGDDEEKTDDTASTDSHATVRVMKTVVQETHRSMRPAPPRPRRPDSVTTPEGATPTQEYFTGQPLRVTNADNVSVAPPATKMPAPKQQPLQSAPAASSVYNGGPTILDEPSPFIQTAPIMPAATNPFADPLPPVPFGMAPVPAALNPVPARFSSNNPFNRFSMAGTLTAVSTRSGFFPNDLPYEDRSPPSLPASAIGSTETPTRPLPPIPHPLTSQQLDQFPMPPSRHSEYSNSSTGSGRSRASRPVVPLRISTFPYAMPQVQVLGPTTASTVVGPASAISSTRASSPVESRPTVIPPELPRLVIEPPTGVAQRTSELLQAMGLSEHTTAFRSAGLIMLNDLQFRSSEGLRAIDPELTAEDAESLVVAVDDALRSASKGKAPRAPF</sequence>
<dbReference type="EMBL" id="KV425953">
    <property type="protein sequence ID" value="KZV95696.1"/>
    <property type="molecule type" value="Genomic_DNA"/>
</dbReference>
<gene>
    <name evidence="3" type="ORF">EXIGLDRAFT_734907</name>
</gene>
<organism evidence="3 4">
    <name type="scientific">Exidia glandulosa HHB12029</name>
    <dbReference type="NCBI Taxonomy" id="1314781"/>
    <lineage>
        <taxon>Eukaryota</taxon>
        <taxon>Fungi</taxon>
        <taxon>Dikarya</taxon>
        <taxon>Basidiomycota</taxon>
        <taxon>Agaricomycotina</taxon>
        <taxon>Agaricomycetes</taxon>
        <taxon>Auriculariales</taxon>
        <taxon>Exidiaceae</taxon>
        <taxon>Exidia</taxon>
    </lineage>
</organism>
<reference evidence="3 4" key="1">
    <citation type="journal article" date="2016" name="Mol. Biol. Evol.">
        <title>Comparative Genomics of Early-Diverging Mushroom-Forming Fungi Provides Insights into the Origins of Lignocellulose Decay Capabilities.</title>
        <authorList>
            <person name="Nagy L.G."/>
            <person name="Riley R."/>
            <person name="Tritt A."/>
            <person name="Adam C."/>
            <person name="Daum C."/>
            <person name="Floudas D."/>
            <person name="Sun H."/>
            <person name="Yadav J.S."/>
            <person name="Pangilinan J."/>
            <person name="Larsson K.H."/>
            <person name="Matsuura K."/>
            <person name="Barry K."/>
            <person name="Labutti K."/>
            <person name="Kuo R."/>
            <person name="Ohm R.A."/>
            <person name="Bhattacharya S.S."/>
            <person name="Shirouzu T."/>
            <person name="Yoshinaga Y."/>
            <person name="Martin F.M."/>
            <person name="Grigoriev I.V."/>
            <person name="Hibbett D.S."/>
        </authorList>
    </citation>
    <scope>NUCLEOTIDE SEQUENCE [LARGE SCALE GENOMIC DNA]</scope>
    <source>
        <strain evidence="3 4">HHB12029</strain>
    </source>
</reference>
<feature type="compositionally biased region" description="Polar residues" evidence="1">
    <location>
        <begin position="221"/>
        <end position="233"/>
    </location>
</feature>
<evidence type="ECO:0008006" key="5">
    <source>
        <dbReference type="Google" id="ProtNLM"/>
    </source>
</evidence>
<dbReference type="Proteomes" id="UP000077266">
    <property type="component" value="Unassembled WGS sequence"/>
</dbReference>
<feature type="transmembrane region" description="Helical" evidence="2">
    <location>
        <begin position="90"/>
        <end position="117"/>
    </location>
</feature>
<evidence type="ECO:0000256" key="1">
    <source>
        <dbReference type="SAM" id="MobiDB-lite"/>
    </source>
</evidence>
<feature type="compositionally biased region" description="Low complexity" evidence="1">
    <location>
        <begin position="406"/>
        <end position="420"/>
    </location>
</feature>
<keyword evidence="2" id="KW-0812">Transmembrane</keyword>
<feature type="region of interest" description="Disordered" evidence="1">
    <location>
        <begin position="204"/>
        <end position="233"/>
    </location>
</feature>
<feature type="region of interest" description="Disordered" evidence="1">
    <location>
        <begin position="1"/>
        <end position="22"/>
    </location>
</feature>
<protein>
    <recommendedName>
        <fullName evidence="5">SAM domain-containing protein</fullName>
    </recommendedName>
</protein>
<dbReference type="OrthoDB" id="10563565at2759"/>
<keyword evidence="2" id="KW-1133">Transmembrane helix</keyword>
<evidence type="ECO:0000256" key="2">
    <source>
        <dbReference type="SAM" id="Phobius"/>
    </source>
</evidence>